<evidence type="ECO:0008006" key="4">
    <source>
        <dbReference type="Google" id="ProtNLM"/>
    </source>
</evidence>
<gene>
    <name evidence="2" type="ORF">BN85411680</name>
</gene>
<feature type="transmembrane region" description="Helical" evidence="1">
    <location>
        <begin position="62"/>
        <end position="82"/>
    </location>
</feature>
<keyword evidence="3" id="KW-1185">Reference proteome</keyword>
<keyword evidence="1" id="KW-0472">Membrane</keyword>
<dbReference type="OrthoDB" id="3078706at2"/>
<sequence>MNKKKCLIINIVLLLWFLLDMIGLKIGNQYLVVQAWKEDGIFFLVYFIIIVVFLFKEKIGKYALTIFLFLWLFIQVMSHEIYTITGGGLNKIDYFKETIKLFPSKSVYIPDLYHLILHVLILVALIFTVTYIFKKRITK</sequence>
<reference evidence="2 3" key="1">
    <citation type="journal article" date="2013" name="J. Mol. Microbiol. Biotechnol.">
        <title>Analysis of the Complete Genomes of Acholeplasma brassicae , A. palmae and A. laidlawii and Their Comparison to the Obligate Parasites from ' Candidatus Phytoplasma'.</title>
        <authorList>
            <person name="Kube M."/>
            <person name="Siewert C."/>
            <person name="Migdoll A.M."/>
            <person name="Duduk B."/>
            <person name="Holz S."/>
            <person name="Rabus R."/>
            <person name="Seemuller E."/>
            <person name="Mitrovic J."/>
            <person name="Muller I."/>
            <person name="Buttner C."/>
            <person name="Reinhardt R."/>
        </authorList>
    </citation>
    <scope>NUCLEOTIDE SEQUENCE [LARGE SCALE GENOMIC DNA]</scope>
    <source>
        <strain evidence="2 3">J233</strain>
    </source>
</reference>
<dbReference type="EMBL" id="FO681347">
    <property type="protein sequence ID" value="CCV64745.1"/>
    <property type="molecule type" value="Genomic_DNA"/>
</dbReference>
<dbReference type="STRING" id="1318466.BN85411680"/>
<feature type="transmembrane region" description="Helical" evidence="1">
    <location>
        <begin position="39"/>
        <end position="55"/>
    </location>
</feature>
<name>U4KQK6_ALTPJ</name>
<dbReference type="KEGG" id="apal:BN85411680"/>
<evidence type="ECO:0000256" key="1">
    <source>
        <dbReference type="SAM" id="Phobius"/>
    </source>
</evidence>
<evidence type="ECO:0000313" key="3">
    <source>
        <dbReference type="Proteomes" id="UP000032740"/>
    </source>
</evidence>
<proteinExistence type="predicted"/>
<evidence type="ECO:0000313" key="2">
    <source>
        <dbReference type="EMBL" id="CCV64745.1"/>
    </source>
</evidence>
<dbReference type="Proteomes" id="UP000032740">
    <property type="component" value="Chromosome"/>
</dbReference>
<dbReference type="HOGENOM" id="CLU_151320_0_0_14"/>
<keyword evidence="1" id="KW-1133">Transmembrane helix</keyword>
<accession>U4KQK6</accession>
<dbReference type="RefSeq" id="WP_030003629.1">
    <property type="nucleotide sequence ID" value="NC_022538.1"/>
</dbReference>
<keyword evidence="1" id="KW-0812">Transmembrane</keyword>
<feature type="transmembrane region" description="Helical" evidence="1">
    <location>
        <begin position="112"/>
        <end position="133"/>
    </location>
</feature>
<dbReference type="AlphaFoldDB" id="U4KQK6"/>
<organism evidence="2 3">
    <name type="scientific">Alteracholeplasma palmae (strain ATCC 49389 / J233)</name>
    <name type="common">Acholeplasma palmae</name>
    <dbReference type="NCBI Taxonomy" id="1318466"/>
    <lineage>
        <taxon>Bacteria</taxon>
        <taxon>Bacillati</taxon>
        <taxon>Mycoplasmatota</taxon>
        <taxon>Mollicutes</taxon>
        <taxon>Acholeplasmatales</taxon>
        <taxon>Acholeplasmataceae</taxon>
        <taxon>Acholeplasma</taxon>
    </lineage>
</organism>
<feature type="transmembrane region" description="Helical" evidence="1">
    <location>
        <begin position="7"/>
        <end position="27"/>
    </location>
</feature>
<protein>
    <recommendedName>
        <fullName evidence="4">Integral membrane protein</fullName>
    </recommendedName>
</protein>